<gene>
    <name evidence="1" type="ORF">TPAB3V08_LOCUS10374</name>
</gene>
<protein>
    <submittedName>
        <fullName evidence="1">Uncharacterized protein</fullName>
    </submittedName>
</protein>
<proteinExistence type="predicted"/>
<sequence>MVSAHDRAIPTEWPPSIEEDSFNFCGCRMSHEFNRWFGGWHHLGDFPAMIALCEARHNSPIVGHFRNMPLF</sequence>
<name>A0ABN7PB36_TIMPD</name>
<organism evidence="1 2">
    <name type="scientific">Timema podura</name>
    <name type="common">Walking stick</name>
    <dbReference type="NCBI Taxonomy" id="61482"/>
    <lineage>
        <taxon>Eukaryota</taxon>
        <taxon>Metazoa</taxon>
        <taxon>Ecdysozoa</taxon>
        <taxon>Arthropoda</taxon>
        <taxon>Hexapoda</taxon>
        <taxon>Insecta</taxon>
        <taxon>Pterygota</taxon>
        <taxon>Neoptera</taxon>
        <taxon>Polyneoptera</taxon>
        <taxon>Phasmatodea</taxon>
        <taxon>Timematodea</taxon>
        <taxon>Timematoidea</taxon>
        <taxon>Timematidae</taxon>
        <taxon>Timema</taxon>
    </lineage>
</organism>
<evidence type="ECO:0000313" key="1">
    <source>
        <dbReference type="EMBL" id="CAG2063427.1"/>
    </source>
</evidence>
<comment type="caution">
    <text evidence="1">The sequence shown here is derived from an EMBL/GenBank/DDBJ whole genome shotgun (WGS) entry which is preliminary data.</text>
</comment>
<dbReference type="EMBL" id="CAJPIN010026414">
    <property type="protein sequence ID" value="CAG2063427.1"/>
    <property type="molecule type" value="Genomic_DNA"/>
</dbReference>
<accession>A0ABN7PB36</accession>
<reference evidence="1" key="1">
    <citation type="submission" date="2021-03" db="EMBL/GenBank/DDBJ databases">
        <authorList>
            <person name="Tran Van P."/>
        </authorList>
    </citation>
    <scope>NUCLEOTIDE SEQUENCE</scope>
</reference>
<evidence type="ECO:0000313" key="2">
    <source>
        <dbReference type="Proteomes" id="UP001153148"/>
    </source>
</evidence>
<keyword evidence="2" id="KW-1185">Reference proteome</keyword>
<dbReference type="Proteomes" id="UP001153148">
    <property type="component" value="Unassembled WGS sequence"/>
</dbReference>